<feature type="domain" description="Histidine kinase" evidence="11">
    <location>
        <begin position="378"/>
        <end position="598"/>
    </location>
</feature>
<dbReference type="InterPro" id="IPR003594">
    <property type="entry name" value="HATPase_dom"/>
</dbReference>
<dbReference type="InterPro" id="IPR003661">
    <property type="entry name" value="HisK_dim/P_dom"/>
</dbReference>
<comment type="caution">
    <text evidence="13">The sequence shown here is derived from an EMBL/GenBank/DDBJ whole genome shotgun (WGS) entry which is preliminary data.</text>
</comment>
<keyword evidence="7" id="KW-0802">TPR repeat</keyword>
<dbReference type="Pfam" id="PF02518">
    <property type="entry name" value="HATPase_c"/>
    <property type="match status" value="1"/>
</dbReference>
<gene>
    <name evidence="13" type="ORF">DFQ10_104219</name>
</gene>
<keyword evidence="9" id="KW-0812">Transmembrane</keyword>
<sequence>MRFLLLPLTLFLFQSNIYAQKSDNTLDTLPKTPEEKITTHIDSIKNLMIADYYKEDYSSVIIKANDILKIAELNKLNHEVSGIRSFLANSYLNLNDSLKSLEYARKNIQLAKKLNDNTSLVGSLIDIGNIYYTFGEPDKAINSYKKAIPLAKKSSNDLALFFLNHNIAQIYFEHYNDHEKGKPYLDTAELHVPKDFKIGLAGLNLFKAHYAYKTKDYDLAINLYKQAIFLAKETNNLDVLKKAYNGYIECLALKGNYKKAYDIGKIKDSLSLEQSKEEIKKSADNLTISLKNAKIKEELKNEELRNKIILERAESQKNILIISILVSLLLLGLLFYLLKVIKNRRRLNTELKIKNKEYLEAKLESEKLAEAKSRFLSTMSHELRTPLYGIIGLSTVLNNDSNLKSHKTELQSLKFSADYLLNLVNDVLTLNKMDSHEKIKFESKTFHLKDFLNNIKESLEYLTRQTNNELIITLNPKIPNWVKGDQTKMSQVLINLLGNALKFTHNGKVELIVGLLELNENELKLKFEVKDNGLGIPLDDQQKIFEEFGQLKHQGDFQGSGLGLTIVQKLLLDMKSNIQLESAIGEGSNFFFEITFGTTKKKHANEDIQDKVSIDMLRGKKILVVDDNRINLMVTKKTLESHDILVEIATNGQEGIDKIMLTDYDLVLMDVHMPIMDGIEATKKIRELQKPVIVIALTAVTQDEQDDRFKTAQFNDSIVKPYKVNEFIKTLASNLVSAHKHD</sequence>
<evidence type="ECO:0000259" key="12">
    <source>
        <dbReference type="PROSITE" id="PS50110"/>
    </source>
</evidence>
<keyword evidence="5 13" id="KW-0418">Kinase</keyword>
<feature type="coiled-coil region" evidence="8">
    <location>
        <begin position="276"/>
        <end position="312"/>
    </location>
</feature>
<dbReference type="PANTHER" id="PTHR43047:SF64">
    <property type="entry name" value="HISTIDINE KINASE CONTAINING CHEY-HOMOLOGOUS RECEIVER DOMAIN AND PAS DOMAIN-RELATED"/>
    <property type="match status" value="1"/>
</dbReference>
<feature type="transmembrane region" description="Helical" evidence="9">
    <location>
        <begin position="319"/>
        <end position="338"/>
    </location>
</feature>
<accession>A0A3D9H515</accession>
<dbReference type="InterPro" id="IPR011006">
    <property type="entry name" value="CheY-like_superfamily"/>
</dbReference>
<dbReference type="FunFam" id="3.30.565.10:FF:000010">
    <property type="entry name" value="Sensor histidine kinase RcsC"/>
    <property type="match status" value="1"/>
</dbReference>
<feature type="modified residue" description="4-aspartylphosphate" evidence="6">
    <location>
        <position position="670"/>
    </location>
</feature>
<evidence type="ECO:0000256" key="4">
    <source>
        <dbReference type="ARBA" id="ARBA00022679"/>
    </source>
</evidence>
<dbReference type="Gene3D" id="3.30.565.10">
    <property type="entry name" value="Histidine kinase-like ATPase, C-terminal domain"/>
    <property type="match status" value="1"/>
</dbReference>
<evidence type="ECO:0000313" key="14">
    <source>
        <dbReference type="Proteomes" id="UP000256980"/>
    </source>
</evidence>
<evidence type="ECO:0000256" key="5">
    <source>
        <dbReference type="ARBA" id="ARBA00022777"/>
    </source>
</evidence>
<evidence type="ECO:0000259" key="11">
    <source>
        <dbReference type="PROSITE" id="PS50109"/>
    </source>
</evidence>
<dbReference type="InterPro" id="IPR036890">
    <property type="entry name" value="HATPase_C_sf"/>
</dbReference>
<reference evidence="13 14" key="1">
    <citation type="submission" date="2018-07" db="EMBL/GenBank/DDBJ databases">
        <title>Genomic Encyclopedia of Type Strains, Phase III (KMG-III): the genomes of soil and plant-associated and newly described type strains.</title>
        <authorList>
            <person name="Whitman W."/>
        </authorList>
    </citation>
    <scope>NUCLEOTIDE SEQUENCE [LARGE SCALE GENOMIC DNA]</scope>
    <source>
        <strain evidence="13 14">CECT 7946</strain>
    </source>
</reference>
<dbReference type="SUPFAM" id="SSF48452">
    <property type="entry name" value="TPR-like"/>
    <property type="match status" value="1"/>
</dbReference>
<dbReference type="InterPro" id="IPR011990">
    <property type="entry name" value="TPR-like_helical_dom_sf"/>
</dbReference>
<dbReference type="AlphaFoldDB" id="A0A3D9H515"/>
<evidence type="ECO:0000256" key="9">
    <source>
        <dbReference type="SAM" id="Phobius"/>
    </source>
</evidence>
<keyword evidence="8" id="KW-0175">Coiled coil</keyword>
<dbReference type="OrthoDB" id="4457677at2"/>
<dbReference type="Pfam" id="PF00072">
    <property type="entry name" value="Response_reg"/>
    <property type="match status" value="1"/>
</dbReference>
<evidence type="ECO:0000256" key="3">
    <source>
        <dbReference type="ARBA" id="ARBA00022553"/>
    </source>
</evidence>
<dbReference type="SUPFAM" id="SSF55874">
    <property type="entry name" value="ATPase domain of HSP90 chaperone/DNA topoisomerase II/histidine kinase"/>
    <property type="match status" value="1"/>
</dbReference>
<evidence type="ECO:0000256" key="2">
    <source>
        <dbReference type="ARBA" id="ARBA00012438"/>
    </source>
</evidence>
<dbReference type="Pfam" id="PF00512">
    <property type="entry name" value="HisKA"/>
    <property type="match status" value="1"/>
</dbReference>
<evidence type="ECO:0000313" key="13">
    <source>
        <dbReference type="EMBL" id="RED44026.1"/>
    </source>
</evidence>
<dbReference type="InterPro" id="IPR005467">
    <property type="entry name" value="His_kinase_dom"/>
</dbReference>
<dbReference type="SUPFAM" id="SSF47384">
    <property type="entry name" value="Homodimeric domain of signal transducing histidine kinase"/>
    <property type="match status" value="1"/>
</dbReference>
<dbReference type="EC" id="2.7.13.3" evidence="2"/>
<dbReference type="SMART" id="SM00388">
    <property type="entry name" value="HisKA"/>
    <property type="match status" value="1"/>
</dbReference>
<dbReference type="RefSeq" id="WP_115817429.1">
    <property type="nucleotide sequence ID" value="NZ_QRDV01000004.1"/>
</dbReference>
<keyword evidence="4" id="KW-0808">Transferase</keyword>
<dbReference type="CDD" id="cd17546">
    <property type="entry name" value="REC_hyHK_CKI1_RcsC-like"/>
    <property type="match status" value="1"/>
</dbReference>
<feature type="signal peptide" evidence="10">
    <location>
        <begin position="1"/>
        <end position="19"/>
    </location>
</feature>
<protein>
    <recommendedName>
        <fullName evidence="2">histidine kinase</fullName>
        <ecNumber evidence="2">2.7.13.3</ecNumber>
    </recommendedName>
</protein>
<dbReference type="PROSITE" id="PS50110">
    <property type="entry name" value="RESPONSE_REGULATORY"/>
    <property type="match status" value="1"/>
</dbReference>
<dbReference type="EMBL" id="QRDV01000004">
    <property type="protein sequence ID" value="RED44026.1"/>
    <property type="molecule type" value="Genomic_DNA"/>
</dbReference>
<evidence type="ECO:0000256" key="1">
    <source>
        <dbReference type="ARBA" id="ARBA00000085"/>
    </source>
</evidence>
<dbReference type="PROSITE" id="PS50005">
    <property type="entry name" value="TPR"/>
    <property type="match status" value="1"/>
</dbReference>
<name>A0A3D9H515_9FLAO</name>
<dbReference type="PRINTS" id="PR00344">
    <property type="entry name" value="BCTRLSENSOR"/>
</dbReference>
<dbReference type="Gene3D" id="1.25.40.10">
    <property type="entry name" value="Tetratricopeptide repeat domain"/>
    <property type="match status" value="1"/>
</dbReference>
<evidence type="ECO:0000256" key="8">
    <source>
        <dbReference type="SAM" id="Coils"/>
    </source>
</evidence>
<organism evidence="13 14">
    <name type="scientific">Winogradskyella eximia</name>
    <dbReference type="NCBI Taxonomy" id="262006"/>
    <lineage>
        <taxon>Bacteria</taxon>
        <taxon>Pseudomonadati</taxon>
        <taxon>Bacteroidota</taxon>
        <taxon>Flavobacteriia</taxon>
        <taxon>Flavobacteriales</taxon>
        <taxon>Flavobacteriaceae</taxon>
        <taxon>Winogradskyella</taxon>
    </lineage>
</organism>
<dbReference type="PROSITE" id="PS50109">
    <property type="entry name" value="HIS_KIN"/>
    <property type="match status" value="1"/>
</dbReference>
<keyword evidence="3 6" id="KW-0597">Phosphoprotein</keyword>
<dbReference type="CDD" id="cd00082">
    <property type="entry name" value="HisKA"/>
    <property type="match status" value="1"/>
</dbReference>
<comment type="catalytic activity">
    <reaction evidence="1">
        <text>ATP + protein L-histidine = ADP + protein N-phospho-L-histidine.</text>
        <dbReference type="EC" id="2.7.13.3"/>
    </reaction>
</comment>
<dbReference type="SMART" id="SM00387">
    <property type="entry name" value="HATPase_c"/>
    <property type="match status" value="1"/>
</dbReference>
<dbReference type="InterPro" id="IPR001789">
    <property type="entry name" value="Sig_transdc_resp-reg_receiver"/>
</dbReference>
<keyword evidence="9" id="KW-1133">Transmembrane helix</keyword>
<evidence type="ECO:0000256" key="7">
    <source>
        <dbReference type="PROSITE-ProRule" id="PRU00339"/>
    </source>
</evidence>
<evidence type="ECO:0000256" key="10">
    <source>
        <dbReference type="SAM" id="SignalP"/>
    </source>
</evidence>
<feature type="domain" description="Response regulatory" evidence="12">
    <location>
        <begin position="621"/>
        <end position="735"/>
    </location>
</feature>
<dbReference type="InterPro" id="IPR019734">
    <property type="entry name" value="TPR_rpt"/>
</dbReference>
<dbReference type="InterPro" id="IPR004358">
    <property type="entry name" value="Sig_transdc_His_kin-like_C"/>
</dbReference>
<feature type="chain" id="PRO_5017678885" description="histidine kinase" evidence="10">
    <location>
        <begin position="20"/>
        <end position="742"/>
    </location>
</feature>
<dbReference type="SUPFAM" id="SSF52172">
    <property type="entry name" value="CheY-like"/>
    <property type="match status" value="1"/>
</dbReference>
<proteinExistence type="predicted"/>
<dbReference type="Pfam" id="PF13181">
    <property type="entry name" value="TPR_8"/>
    <property type="match status" value="1"/>
</dbReference>
<dbReference type="InterPro" id="IPR036097">
    <property type="entry name" value="HisK_dim/P_sf"/>
</dbReference>
<dbReference type="SMART" id="SM00448">
    <property type="entry name" value="REC"/>
    <property type="match status" value="1"/>
</dbReference>
<dbReference type="Proteomes" id="UP000256980">
    <property type="component" value="Unassembled WGS sequence"/>
</dbReference>
<keyword evidence="9" id="KW-0472">Membrane</keyword>
<keyword evidence="10" id="KW-0732">Signal</keyword>
<dbReference type="SMART" id="SM00028">
    <property type="entry name" value="TPR"/>
    <property type="match status" value="3"/>
</dbReference>
<dbReference type="GO" id="GO:0000155">
    <property type="term" value="F:phosphorelay sensor kinase activity"/>
    <property type="evidence" value="ECO:0007669"/>
    <property type="project" value="InterPro"/>
</dbReference>
<feature type="repeat" description="TPR" evidence="7">
    <location>
        <begin position="121"/>
        <end position="154"/>
    </location>
</feature>
<dbReference type="Gene3D" id="1.10.287.130">
    <property type="match status" value="1"/>
</dbReference>
<dbReference type="PANTHER" id="PTHR43047">
    <property type="entry name" value="TWO-COMPONENT HISTIDINE PROTEIN KINASE"/>
    <property type="match status" value="1"/>
</dbReference>
<evidence type="ECO:0000256" key="6">
    <source>
        <dbReference type="PROSITE-ProRule" id="PRU00169"/>
    </source>
</evidence>
<keyword evidence="14" id="KW-1185">Reference proteome</keyword>
<dbReference type="Gene3D" id="3.40.50.2300">
    <property type="match status" value="1"/>
</dbReference>